<name>A0A1U7PLW9_9BACI</name>
<dbReference type="InterPro" id="IPR017946">
    <property type="entry name" value="PLC-like_Pdiesterase_TIM-brl"/>
</dbReference>
<dbReference type="AlphaFoldDB" id="A0A1U7PLW9"/>
<proteinExistence type="predicted"/>
<evidence type="ECO:0000259" key="1">
    <source>
        <dbReference type="PROSITE" id="PS51704"/>
    </source>
</evidence>
<organism evidence="2 3">
    <name type="scientific">Edaphobacillus lindanitolerans</name>
    <dbReference type="NCBI Taxonomy" id="550447"/>
    <lineage>
        <taxon>Bacteria</taxon>
        <taxon>Bacillati</taxon>
        <taxon>Bacillota</taxon>
        <taxon>Bacilli</taxon>
        <taxon>Bacillales</taxon>
        <taxon>Bacillaceae</taxon>
        <taxon>Edaphobacillus</taxon>
    </lineage>
</organism>
<accession>A0A1U7PLW9</accession>
<dbReference type="GO" id="GO:0008081">
    <property type="term" value="F:phosphoric diester hydrolase activity"/>
    <property type="evidence" value="ECO:0007669"/>
    <property type="project" value="InterPro"/>
</dbReference>
<reference evidence="3" key="1">
    <citation type="submission" date="2017-01" db="EMBL/GenBank/DDBJ databases">
        <authorList>
            <person name="Varghese N."/>
            <person name="Submissions S."/>
        </authorList>
    </citation>
    <scope>NUCLEOTIDE SEQUENCE [LARGE SCALE GENOMIC DNA]</scope>
    <source>
        <strain evidence="3">MNA4</strain>
    </source>
</reference>
<dbReference type="SUPFAM" id="SSF51695">
    <property type="entry name" value="PLC-like phosphodiesterases"/>
    <property type="match status" value="1"/>
</dbReference>
<dbReference type="GO" id="GO:0006629">
    <property type="term" value="P:lipid metabolic process"/>
    <property type="evidence" value="ECO:0007669"/>
    <property type="project" value="InterPro"/>
</dbReference>
<dbReference type="PANTHER" id="PTHR46211">
    <property type="entry name" value="GLYCEROPHOSPHORYL DIESTER PHOSPHODIESTERASE"/>
    <property type="match status" value="1"/>
</dbReference>
<evidence type="ECO:0000313" key="3">
    <source>
        <dbReference type="Proteomes" id="UP000187550"/>
    </source>
</evidence>
<sequence>MDKKKKVALTVAAAGAAAWAGSRLIARPQTRNLLPALDYDRPIVLAHRGGAGLAPENTMTAFRTSAELGVHGFEVDVYLTKDEEIIIFHDGDLSRTTDLRGKPGDYTLAELRKADFGHQFSISDGTYPFRGRCGGAVTLKELLDEFPHMLVNIDMKDAPDTYEGGIVPSKLWKVIDESGAHSRVVVTSFFDSQIDRFNLYARNQVALGAGEQEVRRAYLAFASGFGHLYQPGADVVQIPVSSGVFPLDLGPFIRFLGRRNIPVHYWTINDRTEMTRLIRAGAKGIITDRPDIAIEAVSAEFPDGEI</sequence>
<dbReference type="RefSeq" id="WP_076756608.1">
    <property type="nucleotide sequence ID" value="NZ_FTPL01000001.1"/>
</dbReference>
<dbReference type="OrthoDB" id="384721at2"/>
<dbReference type="CDD" id="cd08561">
    <property type="entry name" value="GDPD_cytoplasmic_ScUgpQ2_like"/>
    <property type="match status" value="1"/>
</dbReference>
<dbReference type="Gene3D" id="3.20.20.190">
    <property type="entry name" value="Phosphatidylinositol (PI) phosphodiesterase"/>
    <property type="match status" value="1"/>
</dbReference>
<dbReference type="EMBL" id="FTPL01000001">
    <property type="protein sequence ID" value="SIT67998.1"/>
    <property type="molecule type" value="Genomic_DNA"/>
</dbReference>
<keyword evidence="3" id="KW-1185">Reference proteome</keyword>
<evidence type="ECO:0000313" key="2">
    <source>
        <dbReference type="EMBL" id="SIT67998.1"/>
    </source>
</evidence>
<dbReference type="Proteomes" id="UP000187550">
    <property type="component" value="Unassembled WGS sequence"/>
</dbReference>
<protein>
    <submittedName>
        <fullName evidence="2">Glycerophosphoryl diester phosphodiesterase</fullName>
    </submittedName>
</protein>
<dbReference type="Pfam" id="PF03009">
    <property type="entry name" value="GDPD"/>
    <property type="match status" value="1"/>
</dbReference>
<dbReference type="STRING" id="550447.SAMN05428946_0305"/>
<dbReference type="InterPro" id="IPR030395">
    <property type="entry name" value="GP_PDE_dom"/>
</dbReference>
<feature type="domain" description="GP-PDE" evidence="1">
    <location>
        <begin position="42"/>
        <end position="297"/>
    </location>
</feature>
<gene>
    <name evidence="2" type="ORF">SAMN05428946_0305</name>
</gene>
<dbReference type="PROSITE" id="PS51704">
    <property type="entry name" value="GP_PDE"/>
    <property type="match status" value="1"/>
</dbReference>
<dbReference type="PANTHER" id="PTHR46211:SF1">
    <property type="entry name" value="GLYCEROPHOSPHODIESTER PHOSPHODIESTERASE, CYTOPLASMIC"/>
    <property type="match status" value="1"/>
</dbReference>